<name>A0A6G1QQT6_CHAAH</name>
<evidence type="ECO:0000313" key="2">
    <source>
        <dbReference type="Proteomes" id="UP000503349"/>
    </source>
</evidence>
<reference evidence="1 2" key="1">
    <citation type="submission" date="2019-02" db="EMBL/GenBank/DDBJ databases">
        <title>Opniocepnalus argus genome.</title>
        <authorList>
            <person name="Zhou C."/>
            <person name="Xiao S."/>
        </authorList>
    </citation>
    <scope>NUCLEOTIDE SEQUENCE [LARGE SCALE GENOMIC DNA]</scope>
    <source>
        <strain evidence="1">OARG1902GOOAL</strain>
        <tissue evidence="1">Muscle</tissue>
    </source>
</reference>
<keyword evidence="2" id="KW-1185">Reference proteome</keyword>
<dbReference type="AlphaFoldDB" id="A0A6G1QQT6"/>
<reference evidence="2" key="2">
    <citation type="submission" date="2019-02" db="EMBL/GenBank/DDBJ databases">
        <title>Opniocepnalus argus Var Kimnra genome.</title>
        <authorList>
            <person name="Zhou C."/>
            <person name="Xiao S."/>
        </authorList>
    </citation>
    <scope>NUCLEOTIDE SEQUENCE [LARGE SCALE GENOMIC DNA]</scope>
</reference>
<accession>A0A6G1QQT6</accession>
<evidence type="ECO:0000313" key="1">
    <source>
        <dbReference type="EMBL" id="KAF3704962.1"/>
    </source>
</evidence>
<organism evidence="1 2">
    <name type="scientific">Channa argus</name>
    <name type="common">Northern snakehead</name>
    <name type="synonym">Ophicephalus argus</name>
    <dbReference type="NCBI Taxonomy" id="215402"/>
    <lineage>
        <taxon>Eukaryota</taxon>
        <taxon>Metazoa</taxon>
        <taxon>Chordata</taxon>
        <taxon>Craniata</taxon>
        <taxon>Vertebrata</taxon>
        <taxon>Euteleostomi</taxon>
        <taxon>Actinopterygii</taxon>
        <taxon>Neopterygii</taxon>
        <taxon>Teleostei</taxon>
        <taxon>Neoteleostei</taxon>
        <taxon>Acanthomorphata</taxon>
        <taxon>Anabantaria</taxon>
        <taxon>Anabantiformes</taxon>
        <taxon>Channoidei</taxon>
        <taxon>Channidae</taxon>
        <taxon>Channa</taxon>
    </lineage>
</organism>
<dbReference type="Proteomes" id="UP000503349">
    <property type="component" value="Chromosome 21"/>
</dbReference>
<sequence>MEQSQKNVPQHKIAMTEFFLETMDAVSCGLKRRGTIQLVISGQFKSLYL</sequence>
<proteinExistence type="predicted"/>
<gene>
    <name evidence="1" type="ORF">EXN66_Car020653</name>
</gene>
<dbReference type="EMBL" id="CM015732">
    <property type="protein sequence ID" value="KAF3704962.1"/>
    <property type="molecule type" value="Genomic_DNA"/>
</dbReference>
<protein>
    <submittedName>
        <fullName evidence="1">Uncharacterized protein</fullName>
    </submittedName>
</protein>